<evidence type="ECO:0000256" key="3">
    <source>
        <dbReference type="PROSITE-ProRule" id="PRU01161"/>
    </source>
</evidence>
<feature type="short sequence motif" description="GXGXXG" evidence="3">
    <location>
        <begin position="96"/>
        <end position="101"/>
    </location>
</feature>
<dbReference type="InterPro" id="IPR011992">
    <property type="entry name" value="EF-hand-dom_pair"/>
</dbReference>
<dbReference type="SUPFAM" id="SSF47473">
    <property type="entry name" value="EF-hand"/>
    <property type="match status" value="1"/>
</dbReference>
<dbReference type="CDD" id="cd07207">
    <property type="entry name" value="Pat_ExoU_VipD_like"/>
    <property type="match status" value="1"/>
</dbReference>
<evidence type="ECO:0000259" key="4">
    <source>
        <dbReference type="PROSITE" id="PS50222"/>
    </source>
</evidence>
<dbReference type="Gene3D" id="1.10.238.10">
    <property type="entry name" value="EF-hand"/>
    <property type="match status" value="1"/>
</dbReference>
<dbReference type="PROSITE" id="PS51635">
    <property type="entry name" value="PNPLA"/>
    <property type="match status" value="1"/>
</dbReference>
<dbReference type="Proteomes" id="UP001283361">
    <property type="component" value="Unassembled WGS sequence"/>
</dbReference>
<comment type="caution">
    <text evidence="6">The sequence shown here is derived from an EMBL/GenBank/DDBJ whole genome shotgun (WGS) entry which is preliminary data.</text>
</comment>
<dbReference type="PANTHER" id="PTHR46394:SF1">
    <property type="entry name" value="PNPLA DOMAIN-CONTAINING PROTEIN"/>
    <property type="match status" value="1"/>
</dbReference>
<evidence type="ECO:0000256" key="1">
    <source>
        <dbReference type="ARBA" id="ARBA00022837"/>
    </source>
</evidence>
<dbReference type="SMART" id="SM00054">
    <property type="entry name" value="EFh"/>
    <property type="match status" value="1"/>
</dbReference>
<dbReference type="PANTHER" id="PTHR46394">
    <property type="entry name" value="ANNEXIN"/>
    <property type="match status" value="1"/>
</dbReference>
<feature type="domain" description="EF-hand" evidence="4">
    <location>
        <begin position="426"/>
        <end position="461"/>
    </location>
</feature>
<dbReference type="PROSITE" id="PS00018">
    <property type="entry name" value="EF_HAND_1"/>
    <property type="match status" value="1"/>
</dbReference>
<feature type="short sequence motif" description="DGA/G" evidence="3">
    <location>
        <begin position="270"/>
        <end position="272"/>
    </location>
</feature>
<dbReference type="GO" id="GO:0016042">
    <property type="term" value="P:lipid catabolic process"/>
    <property type="evidence" value="ECO:0007669"/>
    <property type="project" value="UniProtKB-UniRule"/>
</dbReference>
<dbReference type="Pfam" id="PF01734">
    <property type="entry name" value="Patatin"/>
    <property type="match status" value="1"/>
</dbReference>
<dbReference type="EMBL" id="JAWDGP010001461">
    <property type="protein sequence ID" value="KAK3791651.1"/>
    <property type="molecule type" value="Genomic_DNA"/>
</dbReference>
<dbReference type="InterPro" id="IPR002048">
    <property type="entry name" value="EF_hand_dom"/>
</dbReference>
<evidence type="ECO:0000313" key="6">
    <source>
        <dbReference type="EMBL" id="KAK3791651.1"/>
    </source>
</evidence>
<feature type="active site" description="Proton acceptor" evidence="3">
    <location>
        <position position="270"/>
    </location>
</feature>
<reference evidence="6" key="1">
    <citation type="journal article" date="2023" name="G3 (Bethesda)">
        <title>A reference genome for the long-term kleptoplast-retaining sea slug Elysia crispata morphotype clarki.</title>
        <authorList>
            <person name="Eastman K.E."/>
            <person name="Pendleton A.L."/>
            <person name="Shaikh M.A."/>
            <person name="Suttiyut T."/>
            <person name="Ogas R."/>
            <person name="Tomko P."/>
            <person name="Gavelis G."/>
            <person name="Widhalm J.R."/>
            <person name="Wisecaver J.H."/>
        </authorList>
    </citation>
    <scope>NUCLEOTIDE SEQUENCE</scope>
    <source>
        <strain evidence="6">ECLA1</strain>
    </source>
</reference>
<gene>
    <name evidence="6" type="ORF">RRG08_050604</name>
</gene>
<dbReference type="Gene3D" id="3.40.1090.10">
    <property type="entry name" value="Cytosolic phospholipase A2 catalytic domain"/>
    <property type="match status" value="2"/>
</dbReference>
<dbReference type="InterPro" id="IPR016035">
    <property type="entry name" value="Acyl_Trfase/lysoPLipase"/>
</dbReference>
<dbReference type="InterPro" id="IPR052580">
    <property type="entry name" value="Lipid_Hydrolase"/>
</dbReference>
<feature type="domain" description="PNPLA" evidence="5">
    <location>
        <begin position="92"/>
        <end position="283"/>
    </location>
</feature>
<evidence type="ECO:0000259" key="5">
    <source>
        <dbReference type="PROSITE" id="PS51635"/>
    </source>
</evidence>
<dbReference type="GO" id="GO:0016787">
    <property type="term" value="F:hydrolase activity"/>
    <property type="evidence" value="ECO:0007669"/>
    <property type="project" value="UniProtKB-UniRule"/>
</dbReference>
<sequence>MGGTCSRNKALQNNEKCLKRRHEECLAQEERLLFLTSDTREADEDQVDFTDIETLESFKASLTEAQYGTMGDEHRTALEARIEDYDFPFENLIFEGGGVKGLALIGAVKCLEELGIRQKIRRFAGTSAGAITATMVAMGYPYEDLMEFWSGDIESLFSDHSWGYLSLLPNLLSKFGWNPGKRITEYMGKKIAAKSKKKDPDMTFYDIYREMKVELCIVVTNVNQMSTIYCHPKTTPDMPIREALRMSISIPGVFTAPIHNYHGQTDIFVDGGVLCNYPIHCFDGWFLSMAREDAFMLRFQSLRKLPELMSNCNRFASHNPKTLGFLLFNESEQEILKDQLEKRQGAMLPTRPAEDTKLYKKKKKTREDLAKAEREHCKVVEAVEAFMRVLQKYNLEEQEYIDKEELRKALNDPAEFSQEQAELLFCKGTDVNSVFDALDKDGNGKIAFSELMQFIEEKGIRLQVRFQAFARREVNSFVQFLNALQATMLTNMKYVHVKMKDVQRTVGINTGHIGTLDYGLEDADREFAVARGYNATRTYLGYCVAWNYPGVVKKDTTGGQDGQS</sequence>
<keyword evidence="7" id="KW-1185">Reference proteome</keyword>
<accession>A0AAE1AQV8</accession>
<name>A0AAE1AQV8_9GAST</name>
<dbReference type="PROSITE" id="PS50222">
    <property type="entry name" value="EF_HAND_2"/>
    <property type="match status" value="1"/>
</dbReference>
<evidence type="ECO:0000256" key="2">
    <source>
        <dbReference type="ARBA" id="ARBA00023098"/>
    </source>
</evidence>
<keyword evidence="3" id="KW-0442">Lipid degradation</keyword>
<keyword evidence="1" id="KW-0106">Calcium</keyword>
<keyword evidence="2 3" id="KW-0443">Lipid metabolism</keyword>
<feature type="short sequence motif" description="GXSXG" evidence="3">
    <location>
        <begin position="125"/>
        <end position="129"/>
    </location>
</feature>
<keyword evidence="3" id="KW-0378">Hydrolase</keyword>
<dbReference type="AlphaFoldDB" id="A0AAE1AQV8"/>
<dbReference type="SUPFAM" id="SSF52151">
    <property type="entry name" value="FabD/lysophospholipase-like"/>
    <property type="match status" value="1"/>
</dbReference>
<protein>
    <submittedName>
        <fullName evidence="6">Uncharacterized protein</fullName>
    </submittedName>
</protein>
<organism evidence="6 7">
    <name type="scientific">Elysia crispata</name>
    <name type="common">lettuce slug</name>
    <dbReference type="NCBI Taxonomy" id="231223"/>
    <lineage>
        <taxon>Eukaryota</taxon>
        <taxon>Metazoa</taxon>
        <taxon>Spiralia</taxon>
        <taxon>Lophotrochozoa</taxon>
        <taxon>Mollusca</taxon>
        <taxon>Gastropoda</taxon>
        <taxon>Heterobranchia</taxon>
        <taxon>Euthyneura</taxon>
        <taxon>Panpulmonata</taxon>
        <taxon>Sacoglossa</taxon>
        <taxon>Placobranchoidea</taxon>
        <taxon>Plakobranchidae</taxon>
        <taxon>Elysia</taxon>
    </lineage>
</organism>
<evidence type="ECO:0000313" key="7">
    <source>
        <dbReference type="Proteomes" id="UP001283361"/>
    </source>
</evidence>
<proteinExistence type="predicted"/>
<feature type="active site" description="Nucleophile" evidence="3">
    <location>
        <position position="127"/>
    </location>
</feature>
<dbReference type="GO" id="GO:0005509">
    <property type="term" value="F:calcium ion binding"/>
    <property type="evidence" value="ECO:0007669"/>
    <property type="project" value="InterPro"/>
</dbReference>
<dbReference type="InterPro" id="IPR018247">
    <property type="entry name" value="EF_Hand_1_Ca_BS"/>
</dbReference>
<dbReference type="InterPro" id="IPR002641">
    <property type="entry name" value="PNPLA_dom"/>
</dbReference>